<comment type="caution">
    <text evidence="2">The sequence shown here is derived from an EMBL/GenBank/DDBJ whole genome shotgun (WGS) entry which is preliminary data.</text>
</comment>
<dbReference type="Proteomes" id="UP000785679">
    <property type="component" value="Unassembled WGS sequence"/>
</dbReference>
<dbReference type="EMBL" id="RRYP01014570">
    <property type="protein sequence ID" value="TNV75904.1"/>
    <property type="molecule type" value="Genomic_DNA"/>
</dbReference>
<organism evidence="2 3">
    <name type="scientific">Halteria grandinella</name>
    <dbReference type="NCBI Taxonomy" id="5974"/>
    <lineage>
        <taxon>Eukaryota</taxon>
        <taxon>Sar</taxon>
        <taxon>Alveolata</taxon>
        <taxon>Ciliophora</taxon>
        <taxon>Intramacronucleata</taxon>
        <taxon>Spirotrichea</taxon>
        <taxon>Stichotrichia</taxon>
        <taxon>Sporadotrichida</taxon>
        <taxon>Halteriidae</taxon>
        <taxon>Halteria</taxon>
    </lineage>
</organism>
<proteinExistence type="predicted"/>
<accession>A0A8J8SYV1</accession>
<evidence type="ECO:0000256" key="1">
    <source>
        <dbReference type="SAM" id="MobiDB-lite"/>
    </source>
</evidence>
<keyword evidence="3" id="KW-1185">Reference proteome</keyword>
<name>A0A8J8SYV1_HALGN</name>
<reference evidence="2" key="1">
    <citation type="submission" date="2019-06" db="EMBL/GenBank/DDBJ databases">
        <authorList>
            <person name="Zheng W."/>
        </authorList>
    </citation>
    <scope>NUCLEOTIDE SEQUENCE</scope>
    <source>
        <strain evidence="2">QDHG01</strain>
    </source>
</reference>
<sequence length="168" mass="18863">MNVENRNFHIVATQSIRSITEGSITIITLVPYMSALSQFVICVMCENVTLLIADMPRWVARDHWATEIATPMVQEKPERQNMPSDGTVSQKVEKKVRSSSRKNLQQQNKRGIEATIIMLSSHFAIPCVIMDISWGISMDTVGIYDIVPIQQVSALSLSFTFSCPLTMK</sequence>
<gene>
    <name evidence="2" type="ORF">FGO68_gene380</name>
</gene>
<dbReference type="AlphaFoldDB" id="A0A8J8SYV1"/>
<evidence type="ECO:0000313" key="2">
    <source>
        <dbReference type="EMBL" id="TNV75904.1"/>
    </source>
</evidence>
<protein>
    <submittedName>
        <fullName evidence="2">Uncharacterized protein</fullName>
    </submittedName>
</protein>
<feature type="region of interest" description="Disordered" evidence="1">
    <location>
        <begin position="75"/>
        <end position="107"/>
    </location>
</feature>
<evidence type="ECO:0000313" key="3">
    <source>
        <dbReference type="Proteomes" id="UP000785679"/>
    </source>
</evidence>